<evidence type="ECO:0000313" key="3">
    <source>
        <dbReference type="WBParaSite" id="jg4235"/>
    </source>
</evidence>
<dbReference type="WBParaSite" id="jg4235">
    <property type="protein sequence ID" value="jg4235"/>
    <property type="gene ID" value="jg4235"/>
</dbReference>
<name>A0A915EDS2_9BILA</name>
<reference evidence="3" key="1">
    <citation type="submission" date="2022-11" db="UniProtKB">
        <authorList>
            <consortium name="WormBaseParasite"/>
        </authorList>
    </citation>
    <scope>IDENTIFICATION</scope>
</reference>
<accession>A0A915EDS2</accession>
<organism evidence="2 3">
    <name type="scientific">Ditylenchus dipsaci</name>
    <dbReference type="NCBI Taxonomy" id="166011"/>
    <lineage>
        <taxon>Eukaryota</taxon>
        <taxon>Metazoa</taxon>
        <taxon>Ecdysozoa</taxon>
        <taxon>Nematoda</taxon>
        <taxon>Chromadorea</taxon>
        <taxon>Rhabditida</taxon>
        <taxon>Tylenchina</taxon>
        <taxon>Tylenchomorpha</taxon>
        <taxon>Sphaerularioidea</taxon>
        <taxon>Anguinidae</taxon>
        <taxon>Anguininae</taxon>
        <taxon>Ditylenchus</taxon>
    </lineage>
</organism>
<feature type="compositionally biased region" description="Basic and acidic residues" evidence="1">
    <location>
        <begin position="1"/>
        <end position="17"/>
    </location>
</feature>
<dbReference type="Proteomes" id="UP000887574">
    <property type="component" value="Unplaced"/>
</dbReference>
<sequence>MAGHEDHSQHMHAHHEPSITSKNLTDLIANSPAFLNTTLSPVDTTATPLTTTVQHRDMRTMTITITNTMVWSKVVDCWLFGVGFTCRS</sequence>
<proteinExistence type="predicted"/>
<evidence type="ECO:0000256" key="1">
    <source>
        <dbReference type="SAM" id="MobiDB-lite"/>
    </source>
</evidence>
<dbReference type="AlphaFoldDB" id="A0A915EDS2"/>
<keyword evidence="2" id="KW-1185">Reference proteome</keyword>
<protein>
    <submittedName>
        <fullName evidence="3">Uncharacterized protein</fullName>
    </submittedName>
</protein>
<evidence type="ECO:0000313" key="2">
    <source>
        <dbReference type="Proteomes" id="UP000887574"/>
    </source>
</evidence>
<feature type="region of interest" description="Disordered" evidence="1">
    <location>
        <begin position="1"/>
        <end position="22"/>
    </location>
</feature>